<keyword evidence="1 5" id="KW-0547">Nucleotide-binding</keyword>
<feature type="binding site" evidence="5">
    <location>
        <begin position="231"/>
        <end position="238"/>
    </location>
    <ligand>
        <name>ATP</name>
        <dbReference type="ChEBI" id="CHEBI:30616"/>
    </ligand>
</feature>
<gene>
    <name evidence="8" type="ORF">JAAARDRAFT_134847</name>
</gene>
<dbReference type="InterPro" id="IPR014016">
    <property type="entry name" value="UvrD-like_ATP-bd"/>
</dbReference>
<dbReference type="InterPro" id="IPR014017">
    <property type="entry name" value="DNA_helicase_UvrD-like_C"/>
</dbReference>
<dbReference type="Gene3D" id="3.40.50.300">
    <property type="entry name" value="P-loop containing nucleotide triphosphate hydrolases"/>
    <property type="match status" value="2"/>
</dbReference>
<dbReference type="OrthoDB" id="3156807at2759"/>
<keyword evidence="6" id="KW-0175">Coiled coil</keyword>
<keyword evidence="2 5" id="KW-0378">Hydrolase</keyword>
<protein>
    <recommendedName>
        <fullName evidence="7">UvrD-like helicase ATP-binding domain-containing protein</fullName>
    </recommendedName>
</protein>
<proteinExistence type="predicted"/>
<keyword evidence="9" id="KW-1185">Reference proteome</keyword>
<dbReference type="SUPFAM" id="SSF52540">
    <property type="entry name" value="P-loop containing nucleoside triphosphate hydrolases"/>
    <property type="match status" value="1"/>
</dbReference>
<keyword evidence="3 5" id="KW-0347">Helicase</keyword>
<feature type="domain" description="UvrD-like helicase ATP-binding" evidence="7">
    <location>
        <begin position="210"/>
        <end position="588"/>
    </location>
</feature>
<evidence type="ECO:0000259" key="7">
    <source>
        <dbReference type="PROSITE" id="PS51198"/>
    </source>
</evidence>
<keyword evidence="4 5" id="KW-0067">ATP-binding</keyword>
<evidence type="ECO:0000256" key="5">
    <source>
        <dbReference type="PROSITE-ProRule" id="PRU00560"/>
    </source>
</evidence>
<evidence type="ECO:0000313" key="8">
    <source>
        <dbReference type="EMBL" id="KDQ54979.1"/>
    </source>
</evidence>
<evidence type="ECO:0000256" key="3">
    <source>
        <dbReference type="ARBA" id="ARBA00022806"/>
    </source>
</evidence>
<organism evidence="8 9">
    <name type="scientific">Jaapia argillacea MUCL 33604</name>
    <dbReference type="NCBI Taxonomy" id="933084"/>
    <lineage>
        <taxon>Eukaryota</taxon>
        <taxon>Fungi</taxon>
        <taxon>Dikarya</taxon>
        <taxon>Basidiomycota</taxon>
        <taxon>Agaricomycotina</taxon>
        <taxon>Agaricomycetes</taxon>
        <taxon>Agaricomycetidae</taxon>
        <taxon>Jaapiales</taxon>
        <taxon>Jaapiaceae</taxon>
        <taxon>Jaapia</taxon>
    </lineage>
</organism>
<reference evidence="9" key="1">
    <citation type="journal article" date="2014" name="Proc. Natl. Acad. Sci. U.S.A.">
        <title>Extensive sampling of basidiomycete genomes demonstrates inadequacy of the white-rot/brown-rot paradigm for wood decay fungi.</title>
        <authorList>
            <person name="Riley R."/>
            <person name="Salamov A.A."/>
            <person name="Brown D.W."/>
            <person name="Nagy L.G."/>
            <person name="Floudas D."/>
            <person name="Held B.W."/>
            <person name="Levasseur A."/>
            <person name="Lombard V."/>
            <person name="Morin E."/>
            <person name="Otillar R."/>
            <person name="Lindquist E.A."/>
            <person name="Sun H."/>
            <person name="LaButti K.M."/>
            <person name="Schmutz J."/>
            <person name="Jabbour D."/>
            <person name="Luo H."/>
            <person name="Baker S.E."/>
            <person name="Pisabarro A.G."/>
            <person name="Walton J.D."/>
            <person name="Blanchette R.A."/>
            <person name="Henrissat B."/>
            <person name="Martin F."/>
            <person name="Cullen D."/>
            <person name="Hibbett D.S."/>
            <person name="Grigoriev I.V."/>
        </authorList>
    </citation>
    <scope>NUCLEOTIDE SEQUENCE [LARGE SCALE GENOMIC DNA]</scope>
    <source>
        <strain evidence="9">MUCL 33604</strain>
    </source>
</reference>
<accession>A0A067PJL8</accession>
<evidence type="ECO:0000256" key="2">
    <source>
        <dbReference type="ARBA" id="ARBA00022801"/>
    </source>
</evidence>
<dbReference type="PROSITE" id="PS51198">
    <property type="entry name" value="UVRD_HELICASE_ATP_BIND"/>
    <property type="match status" value="1"/>
</dbReference>
<sequence length="1906" mass="216913">MKAALYFDSADGFGQWHILISTRADRNLREARRADKKTFGIIVKKIKELSNGHFSDDNQKRLTGSDIDIPIFEAKMTRDLRLVYQVDCIPEFDSEVERQVIKIFGIYTHAQLDARLWDSMSRQLARKGKEYKLRCIFRNRPHHVGDNVIMPASFPPQTEPREEEVSSAATSVPVEYLEEVRATEYVGSIAYAINLPVVLGIFADHDVAHVFAVSPQEQQIIEHTSSCYVLGRSGTGKTTTMLFKMLGIERSWRTHSDTMPKPRQLFVTQSRVLSGRVEEYFLKLMESLSLQGASPQELANIARKKVDQRQEDLVDQDDEANWRSDLPTCFSQLRDEHFPLFLTFDRLCSLLEADLASSLVRRGDASVPLGESFEMGKHDHSALNGDRKRPPLSYPEFLQQYWPHFPEPVRKGLDPALVFSEFIGVIKGSEEALNTPERFLDQYAYTSLSHRSQSTFSTQRDSVYFLFQHYMKRKRSAGDIDTADRTHKILGAFREEGFVGKAVDFLYVDEVQDNLLIDIPLLRSLCKNPDGLFWAGDTAQTIAVGSNFRFDDLKAVLYRIEVSPSRGATVWLSTPPRSFQLAVNYRSHGGIVRCAHSVIALITQFWPYAIDILAEEKGIIDGAKPVFFTGWDTDTVRYEQFLFGDTGTRIEFGAQQCILVRDDSAREKLRKEVGEVGLIMTLYESKGLEFDDVLLFNFFEDSTVDASQWRVILNAMEEGDRCKIPAPRFDATRHAGVCSELKFLYVAITRARKNMWIVDCSARAEPMRVLWKGKSLVQICTPGTDVPQLAVSSAPEEWEKSGRNLFQHKRYFQAMHCFTRAGLDREVLVANAYHLRELARSQPLKSPTRSQAFLATAEAFIGCARTAHYDKENVKRIYFKNAAESYMHAGDDPKAAEAYQDACEFTLAAQHYRKAGLFDEAVEVIRAHRSEMSEPVANQIVHVARLFYVKESRLDNAIKLFSSPEEGLEFMEEYDLDIARATLLEKMGQVAEAAEVHLSEGRPLEAIRLFLSDRESVHSASRGKQCLLAALWQQISFGGASSTSDGAKNLTPKLLGLASDVSMEDMERDEISMFSAFNSRDWTKMLQLGKIFGNRNPAAALFCLDVFFGTLPKIQVSSRQEVGATLQTFLLYIQLLASTARHKDPCGTSFIRKLFNFEISDQMVLVKAGTFLHGSLLHSKTAFRDDERGSLVTTTDFLLLFKRALADRLSARVESENELCRKARALQPCLQEAVLGSCNTTSCDKDHLPGASFTADGYNELVRLHLLQISIFHTVHFVQLPNHIREEQFAFWLRRLYEVMHPPHYLLGHPSDLNWHGMPEAETSRKVVTTWLRHLLYTLDPGSATAPNFLPVASQAAALMFVVAPDTAHEIIARAPFFNAPRPPRQLIRPVTNEYIIHDLLGFLDDRVYESISAGVLFLRHVLSNELPIHVDVFCDCMDHLCAAFVIYRKYERSLTLHGITLPRGWLATVLAGFDKLVSRDTRLIWMFEWLMEEILGHLFSRSRAYIDHLYFNGRRLADCSGRVRNIFIARIFRCMCLLGYNVGDPRLRNQILKGINSLRIHDRLLPKMCSRYVYATRWEDLARFVRLPPRDSKPDELIQLYDSRKRRDERPKEVTGVRLVGFKTIEELKVLKFHKSVLETSNLRAEATAFVPRQISPLSMDLNTAAESLGLPDDITEEEGGDVLDQADPDEVEQTMDNQDMVYRTNLGGDTPDTYSEQHAQAAQTLQVIFRRTRSKHRKAPRHGLPSARVQIFTTYLDASQRMIWPHNYYRLLFLGPLPHVVLCLEQSKAHIQTAKQKAKKRLKSAEHQELDEVSERLTKLNAMLKVVNRLSKALEPKSDLHFRRNLVELVSYVVEVQTLVEQLPNDKKQALREDLALGLKGIVQEVGPPKKKAKPELSVDEFAM</sequence>
<dbReference type="GO" id="GO:0004386">
    <property type="term" value="F:helicase activity"/>
    <property type="evidence" value="ECO:0007669"/>
    <property type="project" value="UniProtKB-UniRule"/>
</dbReference>
<evidence type="ECO:0000256" key="1">
    <source>
        <dbReference type="ARBA" id="ARBA00022741"/>
    </source>
</evidence>
<dbReference type="Pfam" id="PF00580">
    <property type="entry name" value="UvrD-helicase"/>
    <property type="match status" value="1"/>
</dbReference>
<evidence type="ECO:0000256" key="6">
    <source>
        <dbReference type="SAM" id="Coils"/>
    </source>
</evidence>
<evidence type="ECO:0000313" key="9">
    <source>
        <dbReference type="Proteomes" id="UP000027265"/>
    </source>
</evidence>
<dbReference type="Proteomes" id="UP000027265">
    <property type="component" value="Unassembled WGS sequence"/>
</dbReference>
<dbReference type="PANTHER" id="PTHR21529">
    <property type="entry name" value="MAMMARY TURMOR VIRUS RECEPTOR HOMOLOG 1, 2 MTVR1, 2"/>
    <property type="match status" value="1"/>
</dbReference>
<dbReference type="InParanoid" id="A0A067PJL8"/>
<dbReference type="GO" id="GO:0005524">
    <property type="term" value="F:ATP binding"/>
    <property type="evidence" value="ECO:0007669"/>
    <property type="project" value="UniProtKB-UniRule"/>
</dbReference>
<dbReference type="HOGENOM" id="CLU_001378_0_0_1"/>
<name>A0A067PJL8_9AGAM</name>
<dbReference type="EMBL" id="KL197727">
    <property type="protein sequence ID" value="KDQ54979.1"/>
    <property type="molecule type" value="Genomic_DNA"/>
</dbReference>
<evidence type="ECO:0000256" key="4">
    <source>
        <dbReference type="ARBA" id="ARBA00022840"/>
    </source>
</evidence>
<dbReference type="STRING" id="933084.A0A067PJL8"/>
<dbReference type="InterPro" id="IPR027417">
    <property type="entry name" value="P-loop_NTPase"/>
</dbReference>
<feature type="coiled-coil region" evidence="6">
    <location>
        <begin position="1790"/>
        <end position="1832"/>
    </location>
</feature>
<dbReference type="PANTHER" id="PTHR21529:SF4">
    <property type="entry name" value="TPR AND ANKYRIN REPEAT-CONTAINING PROTEIN 1"/>
    <property type="match status" value="1"/>
</dbReference>
<dbReference type="InterPro" id="IPR039904">
    <property type="entry name" value="TRANK1"/>
</dbReference>
<dbReference type="GO" id="GO:0016787">
    <property type="term" value="F:hydrolase activity"/>
    <property type="evidence" value="ECO:0007669"/>
    <property type="project" value="UniProtKB-UniRule"/>
</dbReference>
<dbReference type="Pfam" id="PF13361">
    <property type="entry name" value="UvrD_C"/>
    <property type="match status" value="1"/>
</dbReference>